<protein>
    <submittedName>
        <fullName evidence="3">Lipocalin family protein</fullName>
    </submittedName>
</protein>
<dbReference type="RefSeq" id="WP_353722559.1">
    <property type="nucleotide sequence ID" value="NZ_CP159289.1"/>
</dbReference>
<reference evidence="3" key="1">
    <citation type="submission" date="2024-06" db="EMBL/GenBank/DDBJ databases">
        <title>Sequencing and assembly of the genome of Dyadobacter sp. strain 676, a symbiont of Cyamopsis tetragonoloba.</title>
        <authorList>
            <person name="Guro P."/>
            <person name="Sazanova A."/>
            <person name="Kuznetsova I."/>
            <person name="Belimov A."/>
            <person name="Safronova V."/>
        </authorList>
    </citation>
    <scope>NUCLEOTIDE SEQUENCE</scope>
    <source>
        <strain evidence="3">676</strain>
    </source>
</reference>
<evidence type="ECO:0000256" key="1">
    <source>
        <dbReference type="SAM" id="SignalP"/>
    </source>
</evidence>
<name>A0AAU8FRS4_9BACT</name>
<evidence type="ECO:0000259" key="2">
    <source>
        <dbReference type="Pfam" id="PF13648"/>
    </source>
</evidence>
<dbReference type="AlphaFoldDB" id="A0AAU8FRS4"/>
<dbReference type="InterPro" id="IPR024311">
    <property type="entry name" value="Lipocalin-like"/>
</dbReference>
<dbReference type="Pfam" id="PF13648">
    <property type="entry name" value="Lipocalin_4"/>
    <property type="match status" value="1"/>
</dbReference>
<feature type="domain" description="Lipocalin-like" evidence="2">
    <location>
        <begin position="41"/>
        <end position="134"/>
    </location>
</feature>
<organism evidence="3">
    <name type="scientific">Dyadobacter sp. 676</name>
    <dbReference type="NCBI Taxonomy" id="3088362"/>
    <lineage>
        <taxon>Bacteria</taxon>
        <taxon>Pseudomonadati</taxon>
        <taxon>Bacteroidota</taxon>
        <taxon>Cytophagia</taxon>
        <taxon>Cytophagales</taxon>
        <taxon>Spirosomataceae</taxon>
        <taxon>Dyadobacter</taxon>
    </lineage>
</organism>
<feature type="chain" id="PRO_5043347260" evidence="1">
    <location>
        <begin position="25"/>
        <end position="158"/>
    </location>
</feature>
<dbReference type="PROSITE" id="PS51257">
    <property type="entry name" value="PROKAR_LIPOPROTEIN"/>
    <property type="match status" value="1"/>
</dbReference>
<gene>
    <name evidence="3" type="ORF">ABV298_13230</name>
</gene>
<accession>A0AAU8FRS4</accession>
<sequence>MKKAYALSKSSLLAMFMILSVVFACKDDDDEPTPPANNDPIVATWQLTAVSPAAGSTLPVDPATLVPCIYSLKLTFKADNTIATADCPNAVTLINAVIPINGAKWEVKDGNLILKDSANNTKSFKYTLNGSDLEVTVDDAAVIPGSPAIDVVLKFKKV</sequence>
<dbReference type="EMBL" id="CP159289">
    <property type="protein sequence ID" value="XCH27300.1"/>
    <property type="molecule type" value="Genomic_DNA"/>
</dbReference>
<evidence type="ECO:0000313" key="3">
    <source>
        <dbReference type="EMBL" id="XCH27300.1"/>
    </source>
</evidence>
<feature type="signal peptide" evidence="1">
    <location>
        <begin position="1"/>
        <end position="24"/>
    </location>
</feature>
<proteinExistence type="predicted"/>
<keyword evidence="1" id="KW-0732">Signal</keyword>